<evidence type="ECO:0000313" key="3">
    <source>
        <dbReference type="Proteomes" id="UP001596053"/>
    </source>
</evidence>
<dbReference type="PANTHER" id="PTHR36448:SF2">
    <property type="entry name" value="CUPIN TYPE-1 DOMAIN-CONTAINING PROTEIN"/>
    <property type="match status" value="1"/>
</dbReference>
<protein>
    <submittedName>
        <fullName evidence="2">Cupin</fullName>
    </submittedName>
</protein>
<keyword evidence="3" id="KW-1185">Reference proteome</keyword>
<dbReference type="InterPro" id="IPR014500">
    <property type="entry name" value="UCP019307_cupin"/>
</dbReference>
<name>A0ABW0IMH6_9HYPH</name>
<dbReference type="RefSeq" id="WP_377795226.1">
    <property type="nucleotide sequence ID" value="NZ_JBHSLW010000004.1"/>
</dbReference>
<accession>A0ABW0IMH6</accession>
<dbReference type="InterPro" id="IPR047121">
    <property type="entry name" value="YjiB-like"/>
</dbReference>
<dbReference type="PANTHER" id="PTHR36448">
    <property type="entry name" value="BLR7373 PROTEIN"/>
    <property type="match status" value="1"/>
</dbReference>
<comment type="caution">
    <text evidence="2">The sequence shown here is derived from an EMBL/GenBank/DDBJ whole genome shotgun (WGS) entry which is preliminary data.</text>
</comment>
<dbReference type="PIRSF" id="PIRSF019307">
    <property type="entry name" value="UCP019307"/>
    <property type="match status" value="1"/>
</dbReference>
<dbReference type="InterPro" id="IPR014710">
    <property type="entry name" value="RmlC-like_jellyroll"/>
</dbReference>
<organism evidence="2 3">
    <name type="scientific">Bosea eneae</name>
    <dbReference type="NCBI Taxonomy" id="151454"/>
    <lineage>
        <taxon>Bacteria</taxon>
        <taxon>Pseudomonadati</taxon>
        <taxon>Pseudomonadota</taxon>
        <taxon>Alphaproteobacteria</taxon>
        <taxon>Hyphomicrobiales</taxon>
        <taxon>Boseaceae</taxon>
        <taxon>Bosea</taxon>
    </lineage>
</organism>
<dbReference type="Gene3D" id="2.60.120.10">
    <property type="entry name" value="Jelly Rolls"/>
    <property type="match status" value="1"/>
</dbReference>
<dbReference type="SUPFAM" id="SSF51182">
    <property type="entry name" value="RmlC-like cupins"/>
    <property type="match status" value="1"/>
</dbReference>
<dbReference type="Proteomes" id="UP001596053">
    <property type="component" value="Unassembled WGS sequence"/>
</dbReference>
<evidence type="ECO:0000256" key="1">
    <source>
        <dbReference type="SAM" id="MobiDB-lite"/>
    </source>
</evidence>
<gene>
    <name evidence="2" type="ORF">ACFPOB_01195</name>
</gene>
<proteinExistence type="predicted"/>
<dbReference type="InterPro" id="IPR011051">
    <property type="entry name" value="RmlC_Cupin_sf"/>
</dbReference>
<dbReference type="CDD" id="cd02219">
    <property type="entry name" value="cupin_YjlB-like"/>
    <property type="match status" value="1"/>
</dbReference>
<dbReference type="EMBL" id="JBHSLW010000004">
    <property type="protein sequence ID" value="MFC5418170.1"/>
    <property type="molecule type" value="Genomic_DNA"/>
</dbReference>
<reference evidence="3" key="1">
    <citation type="journal article" date="2019" name="Int. J. Syst. Evol. Microbiol.">
        <title>The Global Catalogue of Microorganisms (GCM) 10K type strain sequencing project: providing services to taxonomists for standard genome sequencing and annotation.</title>
        <authorList>
            <consortium name="The Broad Institute Genomics Platform"/>
            <consortium name="The Broad Institute Genome Sequencing Center for Infectious Disease"/>
            <person name="Wu L."/>
            <person name="Ma J."/>
        </authorList>
    </citation>
    <scope>NUCLEOTIDE SEQUENCE [LARGE SCALE GENOMIC DNA]</scope>
    <source>
        <strain evidence="3">NCAIM B.01391</strain>
    </source>
</reference>
<sequence length="171" mass="18531">MAVPTIIVLPFEERGAIPNNPRFPALVYQQAFRPDQTDLAATMEQRFEANGWPPAWRNGIYDFHHYHSRGHEVLGIARGSAGLVLGGEGGRELNVSAGDVVLLPAGTGHRRLSASSDFLVVGAYPPGQSGDILRDAPTMEVRTAISRLTRPPNDPVSGREGPMVEHWSDGL</sequence>
<feature type="compositionally biased region" description="Basic and acidic residues" evidence="1">
    <location>
        <begin position="162"/>
        <end position="171"/>
    </location>
</feature>
<feature type="region of interest" description="Disordered" evidence="1">
    <location>
        <begin position="148"/>
        <end position="171"/>
    </location>
</feature>
<evidence type="ECO:0000313" key="2">
    <source>
        <dbReference type="EMBL" id="MFC5418170.1"/>
    </source>
</evidence>